<evidence type="ECO:0000313" key="2">
    <source>
        <dbReference type="Proteomes" id="UP000051587"/>
    </source>
</evidence>
<evidence type="ECO:0000313" key="1">
    <source>
        <dbReference type="EMBL" id="CUH66238.1"/>
    </source>
</evidence>
<protein>
    <recommendedName>
        <fullName evidence="3">DUF1127 domain-containing protein</fullName>
    </recommendedName>
</protein>
<dbReference type="RefSeq" id="WP_158509071.1">
    <property type="nucleotide sequence ID" value="NZ_CP051181.1"/>
</dbReference>
<reference evidence="1 2" key="1">
    <citation type="submission" date="2015-09" db="EMBL/GenBank/DDBJ databases">
        <authorList>
            <consortium name="Swine Surveillance"/>
        </authorList>
    </citation>
    <scope>NUCLEOTIDE SEQUENCE [LARGE SCALE GENOMIC DNA]</scope>
    <source>
        <strain evidence="1 2">CECT 4357</strain>
    </source>
</reference>
<dbReference type="Proteomes" id="UP000051587">
    <property type="component" value="Unassembled WGS sequence"/>
</dbReference>
<dbReference type="STRING" id="53501.SAMN04488043_10453"/>
<dbReference type="AlphaFoldDB" id="A0A0P1FDG1"/>
<keyword evidence="2" id="KW-1185">Reference proteome</keyword>
<proteinExistence type="predicted"/>
<accession>A0A0P1FDG1</accession>
<gene>
    <name evidence="1" type="ORF">TG4357_02322</name>
</gene>
<sequence length="49" mass="5956">MFFSVFRLSQAHHRRALRGLPRDLPPYLMRDIGLAPWPERPRIANYHLW</sequence>
<name>A0A0P1FDG1_THAGE</name>
<evidence type="ECO:0008006" key="3">
    <source>
        <dbReference type="Google" id="ProtNLM"/>
    </source>
</evidence>
<dbReference type="OrthoDB" id="7875423at2"/>
<organism evidence="1 2">
    <name type="scientific">Thalassovita gelatinovora</name>
    <name type="common">Thalassobius gelatinovorus</name>
    <dbReference type="NCBI Taxonomy" id="53501"/>
    <lineage>
        <taxon>Bacteria</taxon>
        <taxon>Pseudomonadati</taxon>
        <taxon>Pseudomonadota</taxon>
        <taxon>Alphaproteobacteria</taxon>
        <taxon>Rhodobacterales</taxon>
        <taxon>Roseobacteraceae</taxon>
        <taxon>Thalassovita</taxon>
    </lineage>
</organism>
<dbReference type="EMBL" id="CYSA01000023">
    <property type="protein sequence ID" value="CUH66238.1"/>
    <property type="molecule type" value="Genomic_DNA"/>
</dbReference>